<protein>
    <submittedName>
        <fullName evidence="1">Uncharacterized protein</fullName>
    </submittedName>
</protein>
<reference evidence="2" key="1">
    <citation type="journal article" date="2023" name="Front. Plant Sci.">
        <title>Chromosomal-level genome assembly of Melastoma candidum provides insights into trichome evolution.</title>
        <authorList>
            <person name="Zhong Y."/>
            <person name="Wu W."/>
            <person name="Sun C."/>
            <person name="Zou P."/>
            <person name="Liu Y."/>
            <person name="Dai S."/>
            <person name="Zhou R."/>
        </authorList>
    </citation>
    <scope>NUCLEOTIDE SEQUENCE [LARGE SCALE GENOMIC DNA]</scope>
</reference>
<evidence type="ECO:0000313" key="1">
    <source>
        <dbReference type="EMBL" id="KAI4310612.1"/>
    </source>
</evidence>
<comment type="caution">
    <text evidence="1">The sequence shown here is derived from an EMBL/GenBank/DDBJ whole genome shotgun (WGS) entry which is preliminary data.</text>
</comment>
<gene>
    <name evidence="1" type="ORF">MLD38_035578</name>
</gene>
<sequence>MKVAICGTVGSGKSSLLSCILGEMKKVSGQVKVSGTKAYVPQSPWILTGDVRENILFGSTYDAVTHHQTAKACALLKDFELFSVGDRTEIGERGINMTRNSV</sequence>
<organism evidence="1 2">
    <name type="scientific">Melastoma candidum</name>
    <dbReference type="NCBI Taxonomy" id="119954"/>
    <lineage>
        <taxon>Eukaryota</taxon>
        <taxon>Viridiplantae</taxon>
        <taxon>Streptophyta</taxon>
        <taxon>Embryophyta</taxon>
        <taxon>Tracheophyta</taxon>
        <taxon>Spermatophyta</taxon>
        <taxon>Magnoliopsida</taxon>
        <taxon>eudicotyledons</taxon>
        <taxon>Gunneridae</taxon>
        <taxon>Pentapetalae</taxon>
        <taxon>rosids</taxon>
        <taxon>malvids</taxon>
        <taxon>Myrtales</taxon>
        <taxon>Melastomataceae</taxon>
        <taxon>Melastomatoideae</taxon>
        <taxon>Melastomateae</taxon>
        <taxon>Melastoma</taxon>
    </lineage>
</organism>
<keyword evidence="2" id="KW-1185">Reference proteome</keyword>
<name>A0ACB9LHF5_9MYRT</name>
<dbReference type="Proteomes" id="UP001057402">
    <property type="component" value="Chromosome 11"/>
</dbReference>
<dbReference type="EMBL" id="CM042890">
    <property type="protein sequence ID" value="KAI4310612.1"/>
    <property type="molecule type" value="Genomic_DNA"/>
</dbReference>
<evidence type="ECO:0000313" key="2">
    <source>
        <dbReference type="Proteomes" id="UP001057402"/>
    </source>
</evidence>
<proteinExistence type="predicted"/>
<accession>A0ACB9LHF5</accession>